<dbReference type="RefSeq" id="XP_041188059.1">
    <property type="nucleotide sequence ID" value="XM_041343970.1"/>
</dbReference>
<dbReference type="InterPro" id="IPR011333">
    <property type="entry name" value="SKP1/BTB/POZ_sf"/>
</dbReference>
<reference evidence="2" key="1">
    <citation type="journal article" date="2020" name="New Phytol.">
        <title>Comparative genomics reveals dynamic genome evolution in host specialist ectomycorrhizal fungi.</title>
        <authorList>
            <person name="Lofgren L.A."/>
            <person name="Nguyen N.H."/>
            <person name="Vilgalys R."/>
            <person name="Ruytinx J."/>
            <person name="Liao H.L."/>
            <person name="Branco S."/>
            <person name="Kuo A."/>
            <person name="LaButti K."/>
            <person name="Lipzen A."/>
            <person name="Andreopoulos W."/>
            <person name="Pangilinan J."/>
            <person name="Riley R."/>
            <person name="Hundley H."/>
            <person name="Na H."/>
            <person name="Barry K."/>
            <person name="Grigoriev I.V."/>
            <person name="Stajich J.E."/>
            <person name="Kennedy P.G."/>
        </authorList>
    </citation>
    <scope>NUCLEOTIDE SEQUENCE</scope>
    <source>
        <strain evidence="2">MN1</strain>
    </source>
</reference>
<dbReference type="GeneID" id="64637986"/>
<evidence type="ECO:0000313" key="2">
    <source>
        <dbReference type="EMBL" id="KAG1807456.1"/>
    </source>
</evidence>
<gene>
    <name evidence="2" type="ORF">BJ212DRAFT_745708</name>
</gene>
<dbReference type="AlphaFoldDB" id="A0A9P7E066"/>
<keyword evidence="3" id="KW-1185">Reference proteome</keyword>
<dbReference type="PROSITE" id="PS50097">
    <property type="entry name" value="BTB"/>
    <property type="match status" value="1"/>
</dbReference>
<dbReference type="SUPFAM" id="SSF54695">
    <property type="entry name" value="POZ domain"/>
    <property type="match status" value="1"/>
</dbReference>
<dbReference type="Gene3D" id="3.30.710.10">
    <property type="entry name" value="Potassium Channel Kv1.1, Chain A"/>
    <property type="match status" value="1"/>
</dbReference>
<accession>A0A9P7E066</accession>
<evidence type="ECO:0000259" key="1">
    <source>
        <dbReference type="PROSITE" id="PS50097"/>
    </source>
</evidence>
<sequence length="193" mass="21793">MYKPTRLYRMPRHEVFWLEDGNITLEASGILFRVHRSWLVRHSEFFATIFNDKGRHIGYDTVTGIDEDEQICYLTKLEGKDLEALLLFYDNPVVCCGDIRFSTLVSLIHATTILGFEADRLQALKLLADDWPSDLDRLHAGSELRSNAAQVATLSRACGINGMLKPVFYEMARTSGFGLGDVDESSNSKILSK</sequence>
<protein>
    <recommendedName>
        <fullName evidence="1">BTB domain-containing protein</fullName>
    </recommendedName>
</protein>
<feature type="domain" description="BTB" evidence="1">
    <location>
        <begin position="21"/>
        <end position="89"/>
    </location>
</feature>
<dbReference type="InterPro" id="IPR000210">
    <property type="entry name" value="BTB/POZ_dom"/>
</dbReference>
<dbReference type="EMBL" id="JABBWG010000043">
    <property type="protein sequence ID" value="KAG1807456.1"/>
    <property type="molecule type" value="Genomic_DNA"/>
</dbReference>
<name>A0A9P7E066_9AGAM</name>
<dbReference type="Proteomes" id="UP000807769">
    <property type="component" value="Unassembled WGS sequence"/>
</dbReference>
<evidence type="ECO:0000313" key="3">
    <source>
        <dbReference type="Proteomes" id="UP000807769"/>
    </source>
</evidence>
<organism evidence="2 3">
    <name type="scientific">Suillus subaureus</name>
    <dbReference type="NCBI Taxonomy" id="48587"/>
    <lineage>
        <taxon>Eukaryota</taxon>
        <taxon>Fungi</taxon>
        <taxon>Dikarya</taxon>
        <taxon>Basidiomycota</taxon>
        <taxon>Agaricomycotina</taxon>
        <taxon>Agaricomycetes</taxon>
        <taxon>Agaricomycetidae</taxon>
        <taxon>Boletales</taxon>
        <taxon>Suillineae</taxon>
        <taxon>Suillaceae</taxon>
        <taxon>Suillus</taxon>
    </lineage>
</organism>
<comment type="caution">
    <text evidence="2">The sequence shown here is derived from an EMBL/GenBank/DDBJ whole genome shotgun (WGS) entry which is preliminary data.</text>
</comment>
<dbReference type="OrthoDB" id="2635175at2759"/>
<proteinExistence type="predicted"/>